<feature type="compositionally biased region" description="Low complexity" evidence="4">
    <location>
        <begin position="916"/>
        <end position="929"/>
    </location>
</feature>
<feature type="domain" description="Symplekin C-terminal" evidence="6">
    <location>
        <begin position="1167"/>
        <end position="1351"/>
    </location>
</feature>
<feature type="compositionally biased region" description="Low complexity" evidence="4">
    <location>
        <begin position="427"/>
        <end position="452"/>
    </location>
</feature>
<keyword evidence="3" id="KW-0539">Nucleus</keyword>
<feature type="region of interest" description="Disordered" evidence="4">
    <location>
        <begin position="618"/>
        <end position="649"/>
    </location>
</feature>
<organism evidence="7 8">
    <name type="scientific">Coccomyxa viridis</name>
    <dbReference type="NCBI Taxonomy" id="1274662"/>
    <lineage>
        <taxon>Eukaryota</taxon>
        <taxon>Viridiplantae</taxon>
        <taxon>Chlorophyta</taxon>
        <taxon>core chlorophytes</taxon>
        <taxon>Trebouxiophyceae</taxon>
        <taxon>Trebouxiophyceae incertae sedis</taxon>
        <taxon>Coccomyxaceae</taxon>
        <taxon>Coccomyxa</taxon>
    </lineage>
</organism>
<evidence type="ECO:0000256" key="1">
    <source>
        <dbReference type="ARBA" id="ARBA00004123"/>
    </source>
</evidence>
<comment type="caution">
    <text evidence="7">The sequence shown here is derived from an EMBL/GenBank/DDBJ whole genome shotgun (WGS) entry which is preliminary data.</text>
</comment>
<dbReference type="InterPro" id="IPR022075">
    <property type="entry name" value="Symplekin_C"/>
</dbReference>
<dbReference type="InterPro" id="IPR021850">
    <property type="entry name" value="Symplekin/Pta1"/>
</dbReference>
<gene>
    <name evidence="7" type="ORF">CVIRNUC_005641</name>
</gene>
<feature type="region of interest" description="Disordered" evidence="4">
    <location>
        <begin position="867"/>
        <end position="977"/>
    </location>
</feature>
<dbReference type="InterPro" id="IPR032460">
    <property type="entry name" value="Symplekin/Pta1_N"/>
</dbReference>
<dbReference type="PANTHER" id="PTHR15245:SF20">
    <property type="entry name" value="SYMPLEKIN"/>
    <property type="match status" value="1"/>
</dbReference>
<dbReference type="Proteomes" id="UP001314263">
    <property type="component" value="Unassembled WGS sequence"/>
</dbReference>
<evidence type="ECO:0000259" key="6">
    <source>
        <dbReference type="Pfam" id="PF12295"/>
    </source>
</evidence>
<name>A0AAV1I5Y1_9CHLO</name>
<keyword evidence="2" id="KW-0507">mRNA processing</keyword>
<feature type="compositionally biased region" description="Polar residues" evidence="4">
    <location>
        <begin position="892"/>
        <end position="901"/>
    </location>
</feature>
<dbReference type="GO" id="GO:0005847">
    <property type="term" value="C:mRNA cleavage and polyadenylation specificity factor complex"/>
    <property type="evidence" value="ECO:0007669"/>
    <property type="project" value="TreeGrafter"/>
</dbReference>
<evidence type="ECO:0000256" key="3">
    <source>
        <dbReference type="ARBA" id="ARBA00023242"/>
    </source>
</evidence>
<feature type="region of interest" description="Disordered" evidence="4">
    <location>
        <begin position="271"/>
        <end position="334"/>
    </location>
</feature>
<feature type="compositionally biased region" description="Polar residues" evidence="4">
    <location>
        <begin position="622"/>
        <end position="644"/>
    </location>
</feature>
<dbReference type="PANTHER" id="PTHR15245">
    <property type="entry name" value="SYMPLEKIN-RELATED"/>
    <property type="match status" value="1"/>
</dbReference>
<dbReference type="Pfam" id="PF12295">
    <property type="entry name" value="Symplekin_C"/>
    <property type="match status" value="1"/>
</dbReference>
<evidence type="ECO:0000313" key="8">
    <source>
        <dbReference type="Proteomes" id="UP001314263"/>
    </source>
</evidence>
<evidence type="ECO:0008006" key="9">
    <source>
        <dbReference type="Google" id="ProtNLM"/>
    </source>
</evidence>
<evidence type="ECO:0000259" key="5">
    <source>
        <dbReference type="Pfam" id="PF11935"/>
    </source>
</evidence>
<feature type="domain" description="Symplekin/Pta1 N-terminal" evidence="5">
    <location>
        <begin position="56"/>
        <end position="279"/>
    </location>
</feature>
<evidence type="ECO:0000313" key="7">
    <source>
        <dbReference type="EMBL" id="CAK0782346.1"/>
    </source>
</evidence>
<evidence type="ECO:0000256" key="4">
    <source>
        <dbReference type="SAM" id="MobiDB-lite"/>
    </source>
</evidence>
<protein>
    <recommendedName>
        <fullName evidence="9">Symplekin</fullName>
    </recommendedName>
</protein>
<feature type="region of interest" description="Disordered" evidence="4">
    <location>
        <begin position="1000"/>
        <end position="1047"/>
    </location>
</feature>
<feature type="compositionally biased region" description="Low complexity" evidence="4">
    <location>
        <begin position="1398"/>
        <end position="1418"/>
    </location>
</feature>
<feature type="region of interest" description="Disordered" evidence="4">
    <location>
        <begin position="1398"/>
        <end position="1431"/>
    </location>
</feature>
<accession>A0AAV1I5Y1</accession>
<dbReference type="InterPro" id="IPR011989">
    <property type="entry name" value="ARM-like"/>
</dbReference>
<sequence>MVTGASHALHFHADADEAARLAMVERLEAAVSAQPGLSTITAVLEALNMALQDSSAAVLKRAIPAAHVALRPGYRAALKWGTGPQVPEDVAAVWAACLAAMQRVSQLLSQPRPPSDGVRMLAARFLENAMLLISAEPSSIAKTPKAQHALLSAASVAKECDSIVQQMVGLIKPPGGIMLPGPVSIVTLKGLGVISQQRPQYLGRILPTLLKLASVLTQPQEDGKRAFTASMARALKDALLCVLRCRAPQALTWHRKVVASMEALGAGEAAEAEMRRAERQAKRDRGQDPGEEAAAKRSRIDEPVQEQAAQHEAPQQAPADEPQPQPAQAPAVQHVTPQVPLLEQLLHQCLNVTNANELFQVIAVMAALASSPEDIPTLQAFASNLPLTVLADVVIANMDHMPRREDVAGAQNASSGAGALASLMHGLSNTQPPAQQQAQVSAASAAARAQQAGHSNQSPSAGQPVGDRLAAPMGKKPAPSKLPKPGPKPIIKRQAPPKPKLKPLSPDQEAALRLGAVQRILSSEAVPAQHLRSSVLAALASRAPACDPAADMVLQHILANFRQPGSYSLALQWLYSLFVAYSQADISAQHEAAASAHVNAPQLRAALALALDDDDMAASSAGRSDQLQAPLSSPVEQQNSTQPSAAPAETNIKADQPSEMSVASAQQQPNQGTIAIGDHKIMPVKLEQGGSSAGLQMEVSATSAAIEVPQGTATVQDRSMTEPGSSGRSHAADLAGTLYETVLLAILEGLREQVAPDEKLIARLLIDSPALPHDGVMAFLRDVCSTGDEWATLALSSCYDIIVKRPPDRLAALQVVLGAATGPDTDIRNKAVRLVANRLFSERSLQEAITDFAASKLRELLPAPKQPAPALMAGTPGSANGPVQALSASAGAGTSNGQQPGPSQPAAEEAHRVHTPGEQQQQAGTEAAPSSSSNGHAEAGKPDLQQPKVKQESGKDDSAAGQPHQATDDLPPSSTDAHIPAVVKQEGVDRLAEPMQSDLPADKASQSSQPAPVDVAAGGMPTSGRAGTEQSEGEAGRGAPEQAGTRDELAVVPEQAAVQMAPMSTEEAAERCELLCALCTKSPQLLRMLLEVFGKAEGDARKAISKNARLLARAVGTQAPIWIDLLKRIPPRSEALLLSMLLTLTGDAVPPKALADACLAAHVRLRNARFAVPALAALERPRALSLLPKLVPLEAATFKAAMHRLMLTQPVTGEPLLAPQEILTALLALNPKAENLPLKAIMGAINHCFAMRDADMGPAFHSEALASTMQQLVVRTPLPPLFMRFVIQAVTHAPQLRGFVCDTLAALVNKAVWANPQQWKGWIVCVSNLVPDSLPVLLQLPLANLEAALKELAPAVTLKAEAFLDSPKCGALPKPTRAAVKQRAAALRQAAAAKDAAAPAAEAGTAGKPGAADPAAAVAGGGGREESASKA</sequence>
<proteinExistence type="predicted"/>
<feature type="region of interest" description="Disordered" evidence="4">
    <location>
        <begin position="427"/>
        <end position="505"/>
    </location>
</feature>
<dbReference type="Gene3D" id="1.25.10.10">
    <property type="entry name" value="Leucine-rich Repeat Variant"/>
    <property type="match status" value="1"/>
</dbReference>
<evidence type="ECO:0000256" key="2">
    <source>
        <dbReference type="ARBA" id="ARBA00022664"/>
    </source>
</evidence>
<dbReference type="GO" id="GO:0006397">
    <property type="term" value="P:mRNA processing"/>
    <property type="evidence" value="ECO:0007669"/>
    <property type="project" value="UniProtKB-KW"/>
</dbReference>
<keyword evidence="8" id="KW-1185">Reference proteome</keyword>
<reference evidence="7 8" key="1">
    <citation type="submission" date="2023-10" db="EMBL/GenBank/DDBJ databases">
        <authorList>
            <person name="Maclean D."/>
            <person name="Macfadyen A."/>
        </authorList>
    </citation>
    <scope>NUCLEOTIDE SEQUENCE [LARGE SCALE GENOMIC DNA]</scope>
</reference>
<feature type="compositionally biased region" description="Basic and acidic residues" evidence="4">
    <location>
        <begin position="272"/>
        <end position="302"/>
    </location>
</feature>
<dbReference type="EMBL" id="CAUYUE010000007">
    <property type="protein sequence ID" value="CAK0782346.1"/>
    <property type="molecule type" value="Genomic_DNA"/>
</dbReference>
<comment type="subcellular location">
    <subcellularLocation>
        <location evidence="1">Nucleus</location>
    </subcellularLocation>
</comment>
<dbReference type="Pfam" id="PF11935">
    <property type="entry name" value="SYMPK_PTA1_N"/>
    <property type="match status" value="1"/>
</dbReference>
<feature type="compositionally biased region" description="Low complexity" evidence="4">
    <location>
        <begin position="305"/>
        <end position="320"/>
    </location>
</feature>
<feature type="compositionally biased region" description="Basic and acidic residues" evidence="4">
    <location>
        <begin position="949"/>
        <end position="958"/>
    </location>
</feature>